<dbReference type="Pfam" id="PF09850">
    <property type="entry name" value="DotU"/>
    <property type="match status" value="1"/>
</dbReference>
<reference evidence="2 3" key="1">
    <citation type="submission" date="2016-03" db="EMBL/GenBank/DDBJ databases">
        <title>Photobacterium proteolyticum sp. nov. a protease producing bacterium isolated from ocean sediments of Laizhou Bay.</title>
        <authorList>
            <person name="Li Y."/>
        </authorList>
    </citation>
    <scope>NUCLEOTIDE SEQUENCE [LARGE SCALE GENOMIC DNA]</scope>
    <source>
        <strain evidence="2 3">R-40508</strain>
    </source>
</reference>
<evidence type="ECO:0000313" key="3">
    <source>
        <dbReference type="Proteomes" id="UP000078503"/>
    </source>
</evidence>
<dbReference type="NCBIfam" id="NF038228">
    <property type="entry name" value="IcmH_DotU_IVB"/>
    <property type="match status" value="1"/>
</dbReference>
<dbReference type="GO" id="GO:0042834">
    <property type="term" value="F:peptidoglycan binding"/>
    <property type="evidence" value="ECO:0007669"/>
    <property type="project" value="InterPro"/>
</dbReference>
<protein>
    <recommendedName>
        <fullName evidence="1">SPOR domain-containing protein</fullName>
    </recommendedName>
</protein>
<dbReference type="PROSITE" id="PS51724">
    <property type="entry name" value="SPOR"/>
    <property type="match status" value="1"/>
</dbReference>
<accession>A0A178KM49</accession>
<dbReference type="EMBL" id="LVHF01000012">
    <property type="protein sequence ID" value="OAN17834.1"/>
    <property type="molecule type" value="Genomic_DNA"/>
</dbReference>
<sequence length="380" mass="43422">MTSLFNEQETISIRRTEFKPKPTQHENVQALDLSGTEKVIDNLTIYGNPLLNACSELLGLLVSLPRMSSPLDVDAFRQQLLDAISDFKRRGLFLDYHPSVIEKGCFVLCAAFDEMIQHTSWGVQIRWENHSLLSKVFNQRDGGEVFFQLLDQARRQPSKLVDFLELQYVLMMLGFLGKYRHAERRKINELKSELYVTIRHFREEAPMRVPSTPELPVQKTPWQFLSAPKLMVLASLAIIGSYVFSEFWYDSRSQSTITAFTSLEMHGFSSSNHDEDLVYVSTAEDIGLVEPEVTEDVDPVVEAKPEQWEVLLATFTTQSNAKRLAKDLQGTGYSVQIRELENGIELVVPKQVNLTKAKQLKNEMNVRFGLNATIRRSKQS</sequence>
<gene>
    <name evidence="2" type="ORF">A3K86_02635</name>
</gene>
<comment type="caution">
    <text evidence="2">The sequence shown here is derived from an EMBL/GenBank/DDBJ whole genome shotgun (WGS) entry which is preliminary data.</text>
</comment>
<keyword evidence="3" id="KW-1185">Reference proteome</keyword>
<evidence type="ECO:0000313" key="2">
    <source>
        <dbReference type="EMBL" id="OAN17834.1"/>
    </source>
</evidence>
<dbReference type="InterPro" id="IPR038522">
    <property type="entry name" value="T4/T6SS_DotU_sf"/>
</dbReference>
<dbReference type="STRING" id="858640.A3K86_02635"/>
<organism evidence="2 3">
    <name type="scientific">Photobacterium jeanii</name>
    <dbReference type="NCBI Taxonomy" id="858640"/>
    <lineage>
        <taxon>Bacteria</taxon>
        <taxon>Pseudomonadati</taxon>
        <taxon>Pseudomonadota</taxon>
        <taxon>Gammaproteobacteria</taxon>
        <taxon>Vibrionales</taxon>
        <taxon>Vibrionaceae</taxon>
        <taxon>Photobacterium</taxon>
    </lineage>
</organism>
<dbReference type="PANTHER" id="PTHR38033:SF1">
    <property type="entry name" value="DOTU FAMILY TYPE IV_VI SECRETION SYSTEM PROTEIN"/>
    <property type="match status" value="1"/>
</dbReference>
<dbReference type="Proteomes" id="UP000078503">
    <property type="component" value="Unassembled WGS sequence"/>
</dbReference>
<dbReference type="InterPro" id="IPR017732">
    <property type="entry name" value="T4/T6SS_DotU"/>
</dbReference>
<dbReference type="NCBIfam" id="TIGR03349">
    <property type="entry name" value="IV_VI_DotU"/>
    <property type="match status" value="1"/>
</dbReference>
<proteinExistence type="predicted"/>
<evidence type="ECO:0000259" key="1">
    <source>
        <dbReference type="PROSITE" id="PS51724"/>
    </source>
</evidence>
<dbReference type="InterPro" id="IPR036680">
    <property type="entry name" value="SPOR-like_sf"/>
</dbReference>
<dbReference type="SUPFAM" id="SSF110997">
    <property type="entry name" value="Sporulation related repeat"/>
    <property type="match status" value="1"/>
</dbReference>
<name>A0A178KM49_9GAMM</name>
<dbReference type="PANTHER" id="PTHR38033">
    <property type="entry name" value="MEMBRANE PROTEIN-RELATED"/>
    <property type="match status" value="1"/>
</dbReference>
<dbReference type="RefSeq" id="WP_068327278.1">
    <property type="nucleotide sequence ID" value="NZ_LVHF01000012.1"/>
</dbReference>
<feature type="domain" description="SPOR" evidence="1">
    <location>
        <begin position="302"/>
        <end position="377"/>
    </location>
</feature>
<dbReference type="Gene3D" id="1.25.40.590">
    <property type="entry name" value="Type IV / VI secretion system, DotU"/>
    <property type="match status" value="1"/>
</dbReference>
<dbReference type="AlphaFoldDB" id="A0A178KM49"/>
<dbReference type="InterPro" id="IPR007730">
    <property type="entry name" value="SPOR-like_dom"/>
</dbReference>
<dbReference type="OrthoDB" id="345640at2"/>